<comment type="caution">
    <text evidence="2">The sequence shown here is derived from an EMBL/GenBank/DDBJ whole genome shotgun (WGS) entry which is preliminary data.</text>
</comment>
<dbReference type="InterPro" id="IPR037026">
    <property type="entry name" value="Vgr_OB-fold_dom_sf"/>
</dbReference>
<evidence type="ECO:0000313" key="3">
    <source>
        <dbReference type="Proteomes" id="UP000325466"/>
    </source>
</evidence>
<dbReference type="Pfam" id="PF04717">
    <property type="entry name" value="Phage_base_V"/>
    <property type="match status" value="1"/>
</dbReference>
<dbReference type="SUPFAM" id="SSF69349">
    <property type="entry name" value="Phage fibre proteins"/>
    <property type="match status" value="1"/>
</dbReference>
<dbReference type="RefSeq" id="WP_051446163.1">
    <property type="nucleotide sequence ID" value="NZ_BAAAYP010000052.1"/>
</dbReference>
<dbReference type="Proteomes" id="UP000325466">
    <property type="component" value="Unassembled WGS sequence"/>
</dbReference>
<keyword evidence="3" id="KW-1185">Reference proteome</keyword>
<dbReference type="InterPro" id="IPR006531">
    <property type="entry name" value="Gp5/Vgr_OB"/>
</dbReference>
<dbReference type="EMBL" id="BLAH01000053">
    <property type="protein sequence ID" value="GES36245.1"/>
    <property type="molecule type" value="Genomic_DNA"/>
</dbReference>
<protein>
    <submittedName>
        <fullName evidence="2">VgrG protein</fullName>
    </submittedName>
</protein>
<gene>
    <name evidence="2" type="ORF">RAJCM14343_1496</name>
</gene>
<name>A0ABQ0YIF5_9NOCA</name>
<proteinExistence type="predicted"/>
<evidence type="ECO:0000313" key="2">
    <source>
        <dbReference type="EMBL" id="GES36245.1"/>
    </source>
</evidence>
<dbReference type="SUPFAM" id="SSF69255">
    <property type="entry name" value="gp5 N-terminal domain-like"/>
    <property type="match status" value="1"/>
</dbReference>
<accession>A0ABQ0YIF5</accession>
<organism evidence="2 3">
    <name type="scientific">Rhodococcus aetherivorans</name>
    <dbReference type="NCBI Taxonomy" id="191292"/>
    <lineage>
        <taxon>Bacteria</taxon>
        <taxon>Bacillati</taxon>
        <taxon>Actinomycetota</taxon>
        <taxon>Actinomycetes</taxon>
        <taxon>Mycobacteriales</taxon>
        <taxon>Nocardiaceae</taxon>
        <taxon>Rhodococcus</taxon>
    </lineage>
</organism>
<evidence type="ECO:0000259" key="1">
    <source>
        <dbReference type="Pfam" id="PF04717"/>
    </source>
</evidence>
<reference evidence="2 3" key="1">
    <citation type="journal article" date="2018" name="Biodegradation">
        <title>1,4-Dioxane degradation characteristics of Rhodococcus aetherivorans JCM 14343.</title>
        <authorList>
            <person name="Inoue D."/>
            <person name="Tsunoda T."/>
            <person name="Yamamoto N."/>
            <person name="Ike M."/>
            <person name="Sei K."/>
        </authorList>
    </citation>
    <scope>NUCLEOTIDE SEQUENCE [LARGE SCALE GENOMIC DNA]</scope>
    <source>
        <strain evidence="2 3">JCM 14343</strain>
    </source>
</reference>
<feature type="domain" description="Gp5/Type VI secretion system Vgr protein OB-fold" evidence="1">
    <location>
        <begin position="27"/>
        <end position="104"/>
    </location>
</feature>
<sequence>MTLSDELRTAAAPPRSCRPAGPLYGVYPATVTDVADPDGQGRVRIRLPWTPDTDRDGYETWARLATLMAGAGRGTWFVPEVDDEVLAAFWAGDPDQPYVIGALWNGQDAPPETMGPSNDIRSIHSRNGVVLTFDDTAGRERLHLETPGGQMITLGDGPGVITVRDGNGNTVTLAASGVSIECAVKVTVNASTVDISAGSVTVNAGMARFSGVIQADAVITNSIVSASYSPGAGNMW</sequence>
<dbReference type="Gene3D" id="2.40.50.230">
    <property type="entry name" value="Gp5 N-terminal domain"/>
    <property type="match status" value="1"/>
</dbReference>